<feature type="transmembrane region" description="Helical" evidence="1">
    <location>
        <begin position="95"/>
        <end position="120"/>
    </location>
</feature>
<feature type="transmembrane region" description="Helical" evidence="1">
    <location>
        <begin position="39"/>
        <end position="59"/>
    </location>
</feature>
<gene>
    <name evidence="2" type="ORF">DQG23_21560</name>
</gene>
<feature type="transmembrane region" description="Helical" evidence="1">
    <location>
        <begin position="71"/>
        <end position="89"/>
    </location>
</feature>
<evidence type="ECO:0000313" key="2">
    <source>
        <dbReference type="EMBL" id="RAV19129.1"/>
    </source>
</evidence>
<evidence type="ECO:0000256" key="1">
    <source>
        <dbReference type="SAM" id="Phobius"/>
    </source>
</evidence>
<keyword evidence="1" id="KW-0812">Transmembrane</keyword>
<dbReference type="AlphaFoldDB" id="A0A329MGU5"/>
<name>A0A329MGU5_9BACL</name>
<reference evidence="2 3" key="1">
    <citation type="journal article" date="2009" name="Int. J. Syst. Evol. Microbiol.">
        <title>Paenibacillus contaminans sp. nov., isolated from a contaminated laboratory plate.</title>
        <authorList>
            <person name="Chou J.H."/>
            <person name="Lee J.H."/>
            <person name="Lin M.C."/>
            <person name="Chang P.S."/>
            <person name="Arun A.B."/>
            <person name="Young C.C."/>
            <person name="Chen W.M."/>
        </authorList>
    </citation>
    <scope>NUCLEOTIDE SEQUENCE [LARGE SCALE GENOMIC DNA]</scope>
    <source>
        <strain evidence="2 3">CKOBP-6</strain>
    </source>
</reference>
<evidence type="ECO:0008006" key="4">
    <source>
        <dbReference type="Google" id="ProtNLM"/>
    </source>
</evidence>
<sequence>MQSYTKWFIRVAALYLMIGVFIGSDMAGRKDYSIIPVHSHILVVGWLSMFAFGVFYYLFTPGMIKLSKVQAWTSLLGGMTMPIGFLFYIKAENPVTLGLFIGTASLLLIGVVLFAWITLFDKKVFAPKKA</sequence>
<feature type="transmembrane region" description="Helical" evidence="1">
    <location>
        <begin position="7"/>
        <end position="27"/>
    </location>
</feature>
<protein>
    <recommendedName>
        <fullName evidence="4">Cytochrome-c oxidase</fullName>
    </recommendedName>
</protein>
<dbReference type="OrthoDB" id="2452746at2"/>
<keyword evidence="3" id="KW-1185">Reference proteome</keyword>
<dbReference type="RefSeq" id="WP_113032948.1">
    <property type="nucleotide sequence ID" value="NZ_QMFB01000013.1"/>
</dbReference>
<comment type="caution">
    <text evidence="2">The sequence shown here is derived from an EMBL/GenBank/DDBJ whole genome shotgun (WGS) entry which is preliminary data.</text>
</comment>
<accession>A0A329MGU5</accession>
<dbReference type="Proteomes" id="UP000250369">
    <property type="component" value="Unassembled WGS sequence"/>
</dbReference>
<keyword evidence="1" id="KW-0472">Membrane</keyword>
<evidence type="ECO:0000313" key="3">
    <source>
        <dbReference type="Proteomes" id="UP000250369"/>
    </source>
</evidence>
<keyword evidence="1" id="KW-1133">Transmembrane helix</keyword>
<proteinExistence type="predicted"/>
<dbReference type="EMBL" id="QMFB01000013">
    <property type="protein sequence ID" value="RAV19129.1"/>
    <property type="molecule type" value="Genomic_DNA"/>
</dbReference>
<organism evidence="2 3">
    <name type="scientific">Paenibacillus contaminans</name>
    <dbReference type="NCBI Taxonomy" id="450362"/>
    <lineage>
        <taxon>Bacteria</taxon>
        <taxon>Bacillati</taxon>
        <taxon>Bacillota</taxon>
        <taxon>Bacilli</taxon>
        <taxon>Bacillales</taxon>
        <taxon>Paenibacillaceae</taxon>
        <taxon>Paenibacillus</taxon>
    </lineage>
</organism>